<reference evidence="3 4" key="1">
    <citation type="journal article" date="2014" name="BMC Genomics">
        <title>Genome sequencing of four Aureobasidium pullulans varieties: biotechnological potential, stress tolerance, and description of new species.</title>
        <authorList>
            <person name="Gostin Ar C."/>
            <person name="Ohm R.A."/>
            <person name="Kogej T."/>
            <person name="Sonjak S."/>
            <person name="Turk M."/>
            <person name="Zajc J."/>
            <person name="Zalar P."/>
            <person name="Grube M."/>
            <person name="Sun H."/>
            <person name="Han J."/>
            <person name="Sharma A."/>
            <person name="Chiniquy J."/>
            <person name="Ngan C.Y."/>
            <person name="Lipzen A."/>
            <person name="Barry K."/>
            <person name="Grigoriev I.V."/>
            <person name="Gunde-Cimerman N."/>
        </authorList>
    </citation>
    <scope>NUCLEOTIDE SEQUENCE [LARGE SCALE GENOMIC DNA]</scope>
    <source>
        <strain evidence="3 4">EXF-2481</strain>
    </source>
</reference>
<evidence type="ECO:0000259" key="2">
    <source>
        <dbReference type="Pfam" id="PF14521"/>
    </source>
</evidence>
<dbReference type="Pfam" id="PF14521">
    <property type="entry name" value="Aspzincin_M35"/>
    <property type="match status" value="1"/>
</dbReference>
<gene>
    <name evidence="3" type="ORF">AUEXF2481DRAFT_82981</name>
</gene>
<dbReference type="HOGENOM" id="CLU_924340_0_0_1"/>
<feature type="signal peptide" evidence="1">
    <location>
        <begin position="1"/>
        <end position="20"/>
    </location>
</feature>
<accession>A0A074Y1P3</accession>
<dbReference type="Proteomes" id="UP000030641">
    <property type="component" value="Unassembled WGS sequence"/>
</dbReference>
<sequence length="301" mass="34014">MKFSLMPVAAATLFLATVQSYTIDRESCAKHYDLVQEMVDGAWVRANAALVRAQADPHDADTERLLRNIFDAEGDEARRIVLERIERSTVNGNQDFGIFQFEEKKDIARDRYKVDLFRNDVVIFCNTDRYKRFSKDPEAKFGVLFDEVLEEAVGMTDGCGAAFAWTLPYRRYNVIQLCDWFLTYAANKKYKTITDLTSIKGNLAAAGADKLITKALYTPIDLIQLWDKVMYHEFFHTTAGKNAEDYGGFGGYGWKNVKKLAKKNKEQAANNADSHALVGAASWLMEEGYAVGDDGKITKME</sequence>
<feature type="chain" id="PRO_5001702931" description="Lysine-specific metallo-endopeptidase domain-containing protein" evidence="1">
    <location>
        <begin position="21"/>
        <end position="301"/>
    </location>
</feature>
<protein>
    <recommendedName>
        <fullName evidence="2">Lysine-specific metallo-endopeptidase domain-containing protein</fullName>
    </recommendedName>
</protein>
<dbReference type="EMBL" id="KL584776">
    <property type="protein sequence ID" value="KEQ91723.1"/>
    <property type="molecule type" value="Genomic_DNA"/>
</dbReference>
<dbReference type="InParanoid" id="A0A074Y1P3"/>
<evidence type="ECO:0000313" key="4">
    <source>
        <dbReference type="Proteomes" id="UP000030641"/>
    </source>
</evidence>
<dbReference type="Gene3D" id="3.40.390.10">
    <property type="entry name" value="Collagenase (Catalytic Domain)"/>
    <property type="match status" value="1"/>
</dbReference>
<proteinExistence type="predicted"/>
<name>A0A074Y1P3_AURSE</name>
<dbReference type="STRING" id="1043005.A0A074Y1P3"/>
<dbReference type="RefSeq" id="XP_013340196.1">
    <property type="nucleotide sequence ID" value="XM_013484742.1"/>
</dbReference>
<dbReference type="InterPro" id="IPR024079">
    <property type="entry name" value="MetalloPept_cat_dom_sf"/>
</dbReference>
<organism evidence="3 4">
    <name type="scientific">Aureobasidium subglaciale (strain EXF-2481)</name>
    <name type="common">Aureobasidium pullulans var. subglaciale</name>
    <dbReference type="NCBI Taxonomy" id="1043005"/>
    <lineage>
        <taxon>Eukaryota</taxon>
        <taxon>Fungi</taxon>
        <taxon>Dikarya</taxon>
        <taxon>Ascomycota</taxon>
        <taxon>Pezizomycotina</taxon>
        <taxon>Dothideomycetes</taxon>
        <taxon>Dothideomycetidae</taxon>
        <taxon>Dothideales</taxon>
        <taxon>Saccotheciaceae</taxon>
        <taxon>Aureobasidium</taxon>
    </lineage>
</organism>
<evidence type="ECO:0000256" key="1">
    <source>
        <dbReference type="SAM" id="SignalP"/>
    </source>
</evidence>
<dbReference type="InterPro" id="IPR029463">
    <property type="entry name" value="Lys_MEP"/>
</dbReference>
<dbReference type="AlphaFoldDB" id="A0A074Y1P3"/>
<keyword evidence="4" id="KW-1185">Reference proteome</keyword>
<dbReference type="OrthoDB" id="4507347at2759"/>
<dbReference type="GO" id="GO:0004222">
    <property type="term" value="F:metalloendopeptidase activity"/>
    <property type="evidence" value="ECO:0007669"/>
    <property type="project" value="InterPro"/>
</dbReference>
<dbReference type="GeneID" id="25371729"/>
<evidence type="ECO:0000313" key="3">
    <source>
        <dbReference type="EMBL" id="KEQ91723.1"/>
    </source>
</evidence>
<dbReference type="SUPFAM" id="SSF55486">
    <property type="entry name" value="Metalloproteases ('zincins'), catalytic domain"/>
    <property type="match status" value="1"/>
</dbReference>
<feature type="domain" description="Lysine-specific metallo-endopeptidase" evidence="2">
    <location>
        <begin position="227"/>
        <end position="277"/>
    </location>
</feature>
<keyword evidence="1" id="KW-0732">Signal</keyword>